<protein>
    <recommendedName>
        <fullName evidence="3 13">Diphosphomevalonate decarboxylase</fullName>
        <ecNumber evidence="3 13">4.1.1.33</ecNumber>
    </recommendedName>
</protein>
<dbReference type="GO" id="GO:0005524">
    <property type="term" value="F:ATP binding"/>
    <property type="evidence" value="ECO:0007669"/>
    <property type="project" value="UniProtKB-UniRule"/>
</dbReference>
<keyword evidence="8 14" id="KW-0756">Sterol biosynthesis</keyword>
<dbReference type="InterPro" id="IPR036554">
    <property type="entry name" value="GHMP_kinase_C_sf"/>
</dbReference>
<dbReference type="Gene3D" id="3.30.70.890">
    <property type="entry name" value="GHMP kinase, C-terminal domain"/>
    <property type="match status" value="1"/>
</dbReference>
<feature type="domain" description="Mvd1 C-terminal" evidence="15">
    <location>
        <begin position="204"/>
        <end position="397"/>
    </location>
</feature>
<dbReference type="GO" id="GO:0019287">
    <property type="term" value="P:isopentenyl diphosphate biosynthetic process, mevalonate pathway"/>
    <property type="evidence" value="ECO:0007669"/>
    <property type="project" value="UniProtKB-UniRule"/>
</dbReference>
<dbReference type="SUPFAM" id="SSF54211">
    <property type="entry name" value="Ribosomal protein S5 domain 2-like"/>
    <property type="match status" value="1"/>
</dbReference>
<dbReference type="AlphaFoldDB" id="A0A507BZB2"/>
<dbReference type="GO" id="GO:0016126">
    <property type="term" value="P:sterol biosynthetic process"/>
    <property type="evidence" value="ECO:0007669"/>
    <property type="project" value="UniProtKB-KW"/>
</dbReference>
<proteinExistence type="inferred from homology"/>
<dbReference type="InterPro" id="IPR014721">
    <property type="entry name" value="Ribsml_uS5_D2-typ_fold_subgr"/>
</dbReference>
<dbReference type="FunFam" id="3.30.70.890:FF:000005">
    <property type="entry name" value="Diphosphomevalonate decarboxylase"/>
    <property type="match status" value="1"/>
</dbReference>
<keyword evidence="4 14" id="KW-0444">Lipid biosynthesis</keyword>
<dbReference type="Pfam" id="PF22700">
    <property type="entry name" value="MVD-like_N"/>
    <property type="match status" value="1"/>
</dbReference>
<evidence type="ECO:0000256" key="2">
    <source>
        <dbReference type="ARBA" id="ARBA00008831"/>
    </source>
</evidence>
<dbReference type="GO" id="GO:0004163">
    <property type="term" value="F:diphosphomevalonate decarboxylase activity"/>
    <property type="evidence" value="ECO:0007669"/>
    <property type="project" value="UniProtKB-UniRule"/>
</dbReference>
<dbReference type="GeneID" id="42007087"/>
<dbReference type="InterPro" id="IPR053859">
    <property type="entry name" value="MVD-like_N"/>
</dbReference>
<dbReference type="InterPro" id="IPR029765">
    <property type="entry name" value="Mev_diP_decarb"/>
</dbReference>
<dbReference type="InterPro" id="IPR041431">
    <property type="entry name" value="Mvd1_C"/>
</dbReference>
<dbReference type="OrthoDB" id="10253702at2759"/>
<evidence type="ECO:0000256" key="6">
    <source>
        <dbReference type="ARBA" id="ARBA00022840"/>
    </source>
</evidence>
<comment type="pathway">
    <text evidence="1 14">Isoprenoid biosynthesis; isopentenyl diphosphate biosynthesis via mevalonate pathway; isopentenyl diphosphate from (R)-mevalonate: step 3/3.</text>
</comment>
<dbReference type="FunFam" id="3.30.230.10:FF:000018">
    <property type="entry name" value="Diphosphomevalonate decarboxylase"/>
    <property type="match status" value="1"/>
</dbReference>
<evidence type="ECO:0000313" key="18">
    <source>
        <dbReference type="Proteomes" id="UP000319731"/>
    </source>
</evidence>
<reference evidence="17 18" key="1">
    <citation type="journal article" date="2019" name="Sci. Rep.">
        <title>Comparative genomics of chytrid fungi reveal insights into the obligate biotrophic and pathogenic lifestyle of Synchytrium endobioticum.</title>
        <authorList>
            <person name="van de Vossenberg B.T.L.H."/>
            <person name="Warris S."/>
            <person name="Nguyen H.D.T."/>
            <person name="van Gent-Pelzer M.P.E."/>
            <person name="Joly D.L."/>
            <person name="van de Geest H.C."/>
            <person name="Bonants P.J.M."/>
            <person name="Smith D.S."/>
            <person name="Levesque C.A."/>
            <person name="van der Lee T.A.J."/>
        </authorList>
    </citation>
    <scope>NUCLEOTIDE SEQUENCE [LARGE SCALE GENOMIC DNA]</scope>
    <source>
        <strain evidence="17 18">JEL517</strain>
    </source>
</reference>
<dbReference type="NCBIfam" id="TIGR01240">
    <property type="entry name" value="mevDPdecarb"/>
    <property type="match status" value="1"/>
</dbReference>
<evidence type="ECO:0000256" key="7">
    <source>
        <dbReference type="ARBA" id="ARBA00022955"/>
    </source>
</evidence>
<dbReference type="Proteomes" id="UP000319731">
    <property type="component" value="Unassembled WGS sequence"/>
</dbReference>
<comment type="caution">
    <text evidence="17">The sequence shown here is derived from an EMBL/GenBank/DDBJ whole genome shotgun (WGS) entry which is preliminary data.</text>
</comment>
<accession>A0A507BZB2</accession>
<evidence type="ECO:0000259" key="15">
    <source>
        <dbReference type="Pfam" id="PF18376"/>
    </source>
</evidence>
<feature type="domain" description="Diphosphomevalonate decarboxylase-like N-terminal" evidence="16">
    <location>
        <begin position="15"/>
        <end position="190"/>
    </location>
</feature>
<keyword evidence="5 13" id="KW-0547">Nucleotide-binding</keyword>
<evidence type="ECO:0000256" key="11">
    <source>
        <dbReference type="ARBA" id="ARBA00023221"/>
    </source>
</evidence>
<dbReference type="RefSeq" id="XP_031022239.1">
    <property type="nucleotide sequence ID" value="XM_031171790.1"/>
</dbReference>
<dbReference type="GO" id="GO:0005829">
    <property type="term" value="C:cytosol"/>
    <property type="evidence" value="ECO:0007669"/>
    <property type="project" value="InterPro"/>
</dbReference>
<gene>
    <name evidence="17" type="primary">MVD1</name>
    <name evidence="17" type="ORF">SmJEL517_g05864</name>
</gene>
<dbReference type="InterPro" id="IPR020568">
    <property type="entry name" value="Ribosomal_Su5_D2-typ_SF"/>
</dbReference>
<keyword evidence="12 13" id="KW-0456">Lyase</keyword>
<sequence length="418" mass="45224">MVATNSTVHEVTVTAPVNIAVIKYWGKRDTALILPTNSSLSVTLNQDHLHSKTTVRADPSFTSDTLWLNGKGEDVSASKRLKNVVLETKRLRKEMEDLAAKQGKPLPPLSSYGLHIASNNNFPTAAGLASSASGFAALTFALSQLYELLMNASEVSRLARVGSGSACRSLFGGFVAWEMGIDATGVDSLAVQVAPETHWPDMEALIFVVSDAKKATSSTEGMQTTVETSDLLQHRIDKCVPERMQAMITAIKAKDFDSFAEITMKDSNQFHSVCLDTYPPIFYLNDTSRGIIHLLTQYNSMSIAAGKGYKCAYTFDAGPNAVVYLPKGNVAEVLALVEHYFAPPANVDVNDYYGRALDIKRPDSIEHVTKGIRMASYEAGSLKRVIYTSVGDGPRVLAAGYDAAISLLKADGHPLHTV</sequence>
<dbReference type="UniPathway" id="UPA00057">
    <property type="reaction ID" value="UER00100"/>
</dbReference>
<evidence type="ECO:0000256" key="8">
    <source>
        <dbReference type="ARBA" id="ARBA00023011"/>
    </source>
</evidence>
<comment type="similarity">
    <text evidence="2 13 14">Belongs to the diphosphomevalonate decarboxylase family.</text>
</comment>
<dbReference type="SUPFAM" id="SSF55060">
    <property type="entry name" value="GHMP Kinase, C-terminal domain"/>
    <property type="match status" value="1"/>
</dbReference>
<evidence type="ECO:0000259" key="16">
    <source>
        <dbReference type="Pfam" id="PF22700"/>
    </source>
</evidence>
<dbReference type="PIRSF" id="PIRSF015950">
    <property type="entry name" value="Mev_P_decrbx"/>
    <property type="match status" value="1"/>
</dbReference>
<evidence type="ECO:0000256" key="12">
    <source>
        <dbReference type="ARBA" id="ARBA00023239"/>
    </source>
</evidence>
<dbReference type="STRING" id="1806994.A0A507BZB2"/>
<evidence type="ECO:0000256" key="13">
    <source>
        <dbReference type="PIRNR" id="PIRNR015950"/>
    </source>
</evidence>
<comment type="catalytic activity">
    <reaction evidence="13 14">
        <text>(R)-5-diphosphomevalonate + ATP = isopentenyl diphosphate + ADP + phosphate + CO2</text>
        <dbReference type="Rhea" id="RHEA:23732"/>
        <dbReference type="ChEBI" id="CHEBI:16526"/>
        <dbReference type="ChEBI" id="CHEBI:30616"/>
        <dbReference type="ChEBI" id="CHEBI:43474"/>
        <dbReference type="ChEBI" id="CHEBI:57557"/>
        <dbReference type="ChEBI" id="CHEBI:128769"/>
        <dbReference type="ChEBI" id="CHEBI:456216"/>
        <dbReference type="EC" id="4.1.1.33"/>
    </reaction>
</comment>
<evidence type="ECO:0000256" key="10">
    <source>
        <dbReference type="ARBA" id="ARBA00023166"/>
    </source>
</evidence>
<dbReference type="PANTHER" id="PTHR10977">
    <property type="entry name" value="DIPHOSPHOMEVALONATE DECARBOXYLASE"/>
    <property type="match status" value="1"/>
</dbReference>
<evidence type="ECO:0000256" key="1">
    <source>
        <dbReference type="ARBA" id="ARBA00005055"/>
    </source>
</evidence>
<evidence type="ECO:0000256" key="14">
    <source>
        <dbReference type="RuleBase" id="RU363086"/>
    </source>
</evidence>
<dbReference type="EC" id="4.1.1.33" evidence="3 13"/>
<keyword evidence="7 14" id="KW-0752">Steroid biosynthesis</keyword>
<keyword evidence="11 14" id="KW-0753">Steroid metabolism</keyword>
<evidence type="ECO:0000256" key="4">
    <source>
        <dbReference type="ARBA" id="ARBA00022516"/>
    </source>
</evidence>
<evidence type="ECO:0000256" key="5">
    <source>
        <dbReference type="ARBA" id="ARBA00022741"/>
    </source>
</evidence>
<dbReference type="Gene3D" id="3.30.230.10">
    <property type="match status" value="1"/>
</dbReference>
<dbReference type="InterPro" id="IPR005935">
    <property type="entry name" value="Mev_decarb"/>
</dbReference>
<dbReference type="EMBL" id="QEAO01000062">
    <property type="protein sequence ID" value="TPX30613.1"/>
    <property type="molecule type" value="Genomic_DNA"/>
</dbReference>
<keyword evidence="10 14" id="KW-1207">Sterol metabolism</keyword>
<keyword evidence="6 13" id="KW-0067">ATP-binding</keyword>
<dbReference type="Pfam" id="PF18376">
    <property type="entry name" value="MDD_C"/>
    <property type="match status" value="1"/>
</dbReference>
<keyword evidence="18" id="KW-1185">Reference proteome</keyword>
<organism evidence="17 18">
    <name type="scientific">Synchytrium microbalum</name>
    <dbReference type="NCBI Taxonomy" id="1806994"/>
    <lineage>
        <taxon>Eukaryota</taxon>
        <taxon>Fungi</taxon>
        <taxon>Fungi incertae sedis</taxon>
        <taxon>Chytridiomycota</taxon>
        <taxon>Chytridiomycota incertae sedis</taxon>
        <taxon>Chytridiomycetes</taxon>
        <taxon>Synchytriales</taxon>
        <taxon>Synchytriaceae</taxon>
        <taxon>Synchytrium</taxon>
    </lineage>
</organism>
<keyword evidence="9 13" id="KW-0443">Lipid metabolism</keyword>
<dbReference type="PANTHER" id="PTHR10977:SF3">
    <property type="entry name" value="DIPHOSPHOMEVALONATE DECARBOXYLASE"/>
    <property type="match status" value="1"/>
</dbReference>
<name>A0A507BZB2_9FUNG</name>
<evidence type="ECO:0000313" key="17">
    <source>
        <dbReference type="EMBL" id="TPX30613.1"/>
    </source>
</evidence>
<evidence type="ECO:0000256" key="3">
    <source>
        <dbReference type="ARBA" id="ARBA00012296"/>
    </source>
</evidence>
<evidence type="ECO:0000256" key="9">
    <source>
        <dbReference type="ARBA" id="ARBA00023098"/>
    </source>
</evidence>